<dbReference type="Pfam" id="PF03781">
    <property type="entry name" value="FGE-sulfatase"/>
    <property type="match status" value="1"/>
</dbReference>
<dbReference type="PANTHER" id="PTHR23150">
    <property type="entry name" value="SULFATASE MODIFYING FACTOR 1, 2"/>
    <property type="match status" value="1"/>
</dbReference>
<evidence type="ECO:0000259" key="3">
    <source>
        <dbReference type="Pfam" id="PF03781"/>
    </source>
</evidence>
<feature type="compositionally biased region" description="Basic and acidic residues" evidence="1">
    <location>
        <begin position="363"/>
        <end position="373"/>
    </location>
</feature>
<organism evidence="4">
    <name type="scientific">Candidatus Kentrum sp. SD</name>
    <dbReference type="NCBI Taxonomy" id="2126332"/>
    <lineage>
        <taxon>Bacteria</taxon>
        <taxon>Pseudomonadati</taxon>
        <taxon>Pseudomonadota</taxon>
        <taxon>Gammaproteobacteria</taxon>
        <taxon>Candidatus Kentrum</taxon>
    </lineage>
</organism>
<keyword evidence="2" id="KW-0472">Membrane</keyword>
<gene>
    <name evidence="4" type="ORF">BECKSD772D_GA0070982_100155</name>
</gene>
<evidence type="ECO:0000256" key="1">
    <source>
        <dbReference type="SAM" id="MobiDB-lite"/>
    </source>
</evidence>
<dbReference type="InterPro" id="IPR051043">
    <property type="entry name" value="Sulfatase_Mod_Factor_Kinase"/>
</dbReference>
<feature type="region of interest" description="Disordered" evidence="1">
    <location>
        <begin position="146"/>
        <end position="189"/>
    </location>
</feature>
<dbReference type="PANTHER" id="PTHR23150:SF35">
    <property type="entry name" value="BLL6746 PROTEIN"/>
    <property type="match status" value="1"/>
</dbReference>
<dbReference type="Gene3D" id="3.90.1580.10">
    <property type="entry name" value="paralog of FGE (formylglycine-generating enzyme)"/>
    <property type="match status" value="1"/>
</dbReference>
<feature type="region of interest" description="Disordered" evidence="1">
    <location>
        <begin position="573"/>
        <end position="658"/>
    </location>
</feature>
<name>A0A451BHK0_9GAMM</name>
<feature type="compositionally biased region" description="Low complexity" evidence="1">
    <location>
        <begin position="858"/>
        <end position="871"/>
    </location>
</feature>
<feature type="compositionally biased region" description="Polar residues" evidence="1">
    <location>
        <begin position="413"/>
        <end position="425"/>
    </location>
</feature>
<feature type="compositionally biased region" description="Basic and acidic residues" evidence="1">
    <location>
        <begin position="326"/>
        <end position="347"/>
    </location>
</feature>
<dbReference type="GO" id="GO:0120147">
    <property type="term" value="F:formylglycine-generating oxidase activity"/>
    <property type="evidence" value="ECO:0007669"/>
    <property type="project" value="TreeGrafter"/>
</dbReference>
<accession>A0A451BHK0</accession>
<feature type="compositionally biased region" description="Low complexity" evidence="1">
    <location>
        <begin position="158"/>
        <end position="171"/>
    </location>
</feature>
<reference evidence="4" key="1">
    <citation type="submission" date="2019-02" db="EMBL/GenBank/DDBJ databases">
        <authorList>
            <person name="Gruber-Vodicka R. H."/>
            <person name="Seah K. B. B."/>
        </authorList>
    </citation>
    <scope>NUCLEOTIDE SEQUENCE</scope>
    <source>
        <strain evidence="4">BECK_S127</strain>
    </source>
</reference>
<feature type="compositionally biased region" description="Basic and acidic residues" evidence="1">
    <location>
        <begin position="456"/>
        <end position="468"/>
    </location>
</feature>
<evidence type="ECO:0000256" key="2">
    <source>
        <dbReference type="SAM" id="Phobius"/>
    </source>
</evidence>
<protein>
    <submittedName>
        <fullName evidence="4">Formylglycine-generating enzyme, required for sulfatase activity, contains SUMF1/FGE domain</fullName>
    </submittedName>
</protein>
<keyword evidence="2" id="KW-0812">Transmembrane</keyword>
<dbReference type="AlphaFoldDB" id="A0A451BHK0"/>
<keyword evidence="2" id="KW-1133">Transmembrane helix</keyword>
<dbReference type="InterPro" id="IPR005532">
    <property type="entry name" value="SUMF_dom"/>
</dbReference>
<dbReference type="InterPro" id="IPR042095">
    <property type="entry name" value="SUMF_sf"/>
</dbReference>
<dbReference type="EMBL" id="CAADHB010000001">
    <property type="protein sequence ID" value="VFK77726.1"/>
    <property type="molecule type" value="Genomic_DNA"/>
</dbReference>
<feature type="region of interest" description="Disordered" evidence="1">
    <location>
        <begin position="263"/>
        <end position="290"/>
    </location>
</feature>
<feature type="domain" description="Sulfatase-modifying factor enzyme-like" evidence="3">
    <location>
        <begin position="658"/>
        <end position="898"/>
    </location>
</feature>
<feature type="compositionally biased region" description="Polar residues" evidence="1">
    <location>
        <begin position="637"/>
        <end position="653"/>
    </location>
</feature>
<dbReference type="SUPFAM" id="SSF56436">
    <property type="entry name" value="C-type lectin-like"/>
    <property type="match status" value="1"/>
</dbReference>
<dbReference type="InterPro" id="IPR016187">
    <property type="entry name" value="CTDL_fold"/>
</dbReference>
<feature type="region of interest" description="Disordered" evidence="1">
    <location>
        <begin position="314"/>
        <end position="384"/>
    </location>
</feature>
<feature type="compositionally biased region" description="Polar residues" evidence="1">
    <location>
        <begin position="497"/>
        <end position="510"/>
    </location>
</feature>
<feature type="region of interest" description="Disordered" evidence="1">
    <location>
        <begin position="851"/>
        <end position="883"/>
    </location>
</feature>
<feature type="compositionally biased region" description="Basic and acidic residues" evidence="1">
    <location>
        <begin position="511"/>
        <end position="529"/>
    </location>
</feature>
<feature type="transmembrane region" description="Helical" evidence="2">
    <location>
        <begin position="198"/>
        <end position="219"/>
    </location>
</feature>
<sequence>MTKPLVPTKPNDNHRGVFGWLPRPDKRMRGYSRLESGYSIHLVTLSGHRKPRAIGERPILLDDSRVVLARPSGPWWRRREAILFLTLFLLANLVWWETGQCIENGHAEETTAPSPPPPQTKDFSTPLEAPHQDYFQGKLLRELRNQRTPRPNRPLPAPSEAEISPAPSEAPQGSNQDSLRGKSPSRAPSASYRLPSHLNATGIILFLTCAVAISAWLAWRWRRRRIAQRDTLADFNDSLARQSVLATPSEDVPLDSDTRAILGQESEDARRTESATPTDPGPPEVSETATSVARLHGTHRPIDINALATEDAREANPPTHHQNQRVAEEEKTADHRHQPFEPTDRGPDSQGLPPSEPVARSDISPDAREKQPDSRVIPTSALRSPGSFFDIRRKQDSLRSLLFETDPAGIHPLSTNRDSVAQNRSLVEDNRPSTATLSPAKRSGPPEIRLLPHLSASEEQRRAPRAQEGKPIATEGIRIVPRDGKFSATRENGLRPSDSTPRESTPGTEQKTTRIVDAEHGQRDPVADRIAEETATRLAWLRDQQRLVYRDASKKADSRAWALRDPARIRISPPSRAMLPWQPMQKPGISRGTNADPPPRDATPADLPATREKDPLMSDAGAESNAVSPHAAPTRPVAQSPTAPLTRFRNSLENGEKGPEMMLLPAGEFLMGSPEDEPARNSDEGPRHRVWFAKPFALGVTVITFEEYDRFARATGRRLPNDWGWGRGSRPVIDISWWDAMAYAEWLSKETREKYRLPTEAEWEYAARAMTATPFSTGERIDSAQANYDGTHGYNGPEDKGEIYRRKTVPAGTLPGNPWGLHEMHGNVCEWTADYWHGSYRDAPNCGGAWTEENEGNSSSRVVRGGSWSSRPQNLRAASRDRSGPDEANYFIGFRIAREC</sequence>
<feature type="region of interest" description="Disordered" evidence="1">
    <location>
        <begin position="106"/>
        <end position="128"/>
    </location>
</feature>
<feature type="region of interest" description="Disordered" evidence="1">
    <location>
        <begin position="407"/>
        <end position="529"/>
    </location>
</feature>
<evidence type="ECO:0000313" key="4">
    <source>
        <dbReference type="EMBL" id="VFK77726.1"/>
    </source>
</evidence>
<proteinExistence type="predicted"/>